<dbReference type="InterPro" id="IPR016161">
    <property type="entry name" value="Ald_DH/histidinol_DH"/>
</dbReference>
<proteinExistence type="predicted"/>
<organism evidence="2 3">
    <name type="scientific">Trypanosoma congolense (strain IL3000)</name>
    <dbReference type="NCBI Taxonomy" id="1068625"/>
    <lineage>
        <taxon>Eukaryota</taxon>
        <taxon>Discoba</taxon>
        <taxon>Euglenozoa</taxon>
        <taxon>Kinetoplastea</taxon>
        <taxon>Metakinetoplastina</taxon>
        <taxon>Trypanosomatida</taxon>
        <taxon>Trypanosomatidae</taxon>
        <taxon>Trypanosoma</taxon>
        <taxon>Nannomonas</taxon>
    </lineage>
</organism>
<evidence type="ECO:0000313" key="3">
    <source>
        <dbReference type="Proteomes" id="UP000000702"/>
    </source>
</evidence>
<accession>F9W6A2</accession>
<protein>
    <submittedName>
        <fullName evidence="2">WGS project CAEQ00000000 data, annotated contig 1440</fullName>
    </submittedName>
</protein>
<evidence type="ECO:0000259" key="1">
    <source>
        <dbReference type="Pfam" id="PF00171"/>
    </source>
</evidence>
<dbReference type="InterPro" id="IPR016162">
    <property type="entry name" value="Ald_DH_N"/>
</dbReference>
<reference evidence="2 3" key="2">
    <citation type="journal article" date="2012" name="Proc. Natl. Acad. Sci. U.S.A.">
        <title>Antigenic diversity is generated by distinct evolutionary mechanisms in African trypanosome species.</title>
        <authorList>
            <person name="Jackson A.P."/>
            <person name="Berry A."/>
            <person name="Aslett M."/>
            <person name="Allison H.C."/>
            <person name="Burton P."/>
            <person name="Vavrova-Anderson J."/>
            <person name="Brown R."/>
            <person name="Browne H."/>
            <person name="Corton N."/>
            <person name="Hauser H."/>
            <person name="Gamble J."/>
            <person name="Gilderthorp R."/>
            <person name="Marcello L."/>
            <person name="McQuillan J."/>
            <person name="Otto T.D."/>
            <person name="Quail M.A."/>
            <person name="Sanders M.J."/>
            <person name="van Tonder A."/>
            <person name="Ginger M.L."/>
            <person name="Field M.C."/>
            <person name="Barry J.D."/>
            <person name="Hertz-Fowler C."/>
            <person name="Berriman M."/>
        </authorList>
    </citation>
    <scope>NUCLEOTIDE SEQUENCE [LARGE SCALE GENOMIC DNA]</scope>
    <source>
        <strain evidence="2 3">IL3000</strain>
    </source>
</reference>
<feature type="domain" description="Aldehyde dehydrogenase" evidence="1">
    <location>
        <begin position="56"/>
        <end position="247"/>
    </location>
</feature>
<dbReference type="Pfam" id="PF00171">
    <property type="entry name" value="Aldedh"/>
    <property type="match status" value="1"/>
</dbReference>
<dbReference type="PANTHER" id="PTHR11699">
    <property type="entry name" value="ALDEHYDE DEHYDROGENASE-RELATED"/>
    <property type="match status" value="1"/>
</dbReference>
<dbReference type="AlphaFoldDB" id="F9W6A2"/>
<dbReference type="SUPFAM" id="SSF53720">
    <property type="entry name" value="ALDH-like"/>
    <property type="match status" value="2"/>
</dbReference>
<comment type="caution">
    <text evidence="2">The sequence shown here is derived from an EMBL/GenBank/DDBJ whole genome shotgun (WGS) entry which is preliminary data.</text>
</comment>
<dbReference type="InterPro" id="IPR015590">
    <property type="entry name" value="Aldehyde_DH_dom"/>
</dbReference>
<dbReference type="OMA" id="AMPAGFF"/>
<dbReference type="GO" id="GO:0016620">
    <property type="term" value="F:oxidoreductase activity, acting on the aldehyde or oxo group of donors, NAD or NADP as acceptor"/>
    <property type="evidence" value="ECO:0007669"/>
    <property type="project" value="InterPro"/>
</dbReference>
<evidence type="ECO:0000313" key="2">
    <source>
        <dbReference type="EMBL" id="CCD12707.1"/>
    </source>
</evidence>
<sequence length="561" mass="59603">MRSSSGVVSRTLPLRFAWRQNYTALLPPSSLSVIPSAYICGRLLHAQHYGEGSKAATIVLESPSDSAGLATVKVNTTEGAARALREVMRGSKPLSYAARHQALERMGSVLTRNAELLASAEALSTGVCLHYARQSVGAAIDFVANCVRLLPGHPSSAAGIESERVSEILHALHCRKDNAANVALCCSAAKYSLQWGVEVIAAALSRGCAALWLPSLEAPLSALWLMHLLQQSAVDANNTVSGDGNGATDGIERLDGRSAALPCDPINIMLYRGDHEDLIDKALSERDVNEVPVLLGLSNGFTARQLSSLFSLRGDTEAPTEVGLGVLKACAWHHHVVRPMAAIVVPAPQEVEGRSSPALDTTAAVVSAASSASASARAGHVAEKIFHYAFHCDGRLLHPLHVAFVPHDDVLLVLRALAQRMRQARIGHSLDSSVELGPLPTARHMNAMKETIEAAVAGGVNSTETCDSTVRFQHVCGGFEVALPAGFFCTPCVLYGNVANEAPGVVSSLVRRIVQLRAGLDGLGGGPLSFVCAYDPSRQLEELRAWGRDSHNYAVVHDWCQ</sequence>
<keyword evidence="3" id="KW-1185">Reference proteome</keyword>
<dbReference type="EMBL" id="CAEQ01000841">
    <property type="protein sequence ID" value="CCD12707.1"/>
    <property type="molecule type" value="Genomic_DNA"/>
</dbReference>
<name>F9W6A2_TRYCI</name>
<dbReference type="Gene3D" id="3.40.605.10">
    <property type="entry name" value="Aldehyde Dehydrogenase, Chain A, domain 1"/>
    <property type="match status" value="1"/>
</dbReference>
<dbReference type="Gene3D" id="3.40.309.10">
    <property type="entry name" value="Aldehyde Dehydrogenase, Chain A, domain 2"/>
    <property type="match status" value="1"/>
</dbReference>
<dbReference type="Proteomes" id="UP000000702">
    <property type="component" value="Unassembled WGS sequence"/>
</dbReference>
<gene>
    <name evidence="2" type="ORF">TCIL3000_0_35640</name>
</gene>
<reference evidence="3" key="1">
    <citation type="submission" date="2011-07" db="EMBL/GenBank/DDBJ databases">
        <title>Divergent evolution of antigenic variation in African trypanosomes.</title>
        <authorList>
            <person name="Jackson A.P."/>
            <person name="Berry A."/>
            <person name="Allison H.C."/>
            <person name="Burton P."/>
            <person name="Anderson J."/>
            <person name="Aslett M."/>
            <person name="Brown R."/>
            <person name="Corton N."/>
            <person name="Harris D."/>
            <person name="Hauser H."/>
            <person name="Gamble J."/>
            <person name="Gilderthorp R."/>
            <person name="McQuillan J."/>
            <person name="Quail M.A."/>
            <person name="Sanders M."/>
            <person name="Van Tonder A."/>
            <person name="Ginger M.L."/>
            <person name="Donelson J.E."/>
            <person name="Field M.C."/>
            <person name="Barry J.D."/>
            <person name="Berriman M."/>
            <person name="Hertz-Fowler C."/>
        </authorList>
    </citation>
    <scope>NUCLEOTIDE SEQUENCE [LARGE SCALE GENOMIC DNA]</scope>
    <source>
        <strain evidence="3">IL3000</strain>
    </source>
</reference>
<dbReference type="VEuPathDB" id="TriTrypDB:TcIL3000_0_35640"/>
<dbReference type="InterPro" id="IPR016163">
    <property type="entry name" value="Ald_DH_C"/>
</dbReference>